<keyword evidence="2" id="KW-0012">Acyltransferase</keyword>
<evidence type="ECO:0000313" key="6">
    <source>
        <dbReference type="EMBL" id="KAK1010553.1"/>
    </source>
</evidence>
<feature type="domain" description="N-acetyltransferase" evidence="4">
    <location>
        <begin position="8"/>
        <end position="201"/>
    </location>
</feature>
<gene>
    <name evidence="6" type="primary">ats1_1</name>
    <name evidence="5" type="synonym">ats1_2</name>
    <name evidence="5" type="ORF">LTR82_007348</name>
    <name evidence="6" type="ORF">LTR91_002388</name>
</gene>
<proteinExistence type="predicted"/>
<dbReference type="Proteomes" id="UP001168146">
    <property type="component" value="Unassembled WGS sequence"/>
</dbReference>
<dbReference type="PANTHER" id="PTHR10545:SF29">
    <property type="entry name" value="GH14572P-RELATED"/>
    <property type="match status" value="1"/>
</dbReference>
<evidence type="ECO:0000313" key="5">
    <source>
        <dbReference type="EMBL" id="KAK0321862.1"/>
    </source>
</evidence>
<organism evidence="6 7">
    <name type="scientific">Friedmanniomyces endolithicus</name>
    <dbReference type="NCBI Taxonomy" id="329885"/>
    <lineage>
        <taxon>Eukaryota</taxon>
        <taxon>Fungi</taxon>
        <taxon>Dikarya</taxon>
        <taxon>Ascomycota</taxon>
        <taxon>Pezizomycotina</taxon>
        <taxon>Dothideomycetes</taxon>
        <taxon>Dothideomycetidae</taxon>
        <taxon>Mycosphaerellales</taxon>
        <taxon>Teratosphaeriaceae</taxon>
        <taxon>Friedmanniomyces</taxon>
    </lineage>
</organism>
<feature type="compositionally biased region" description="Low complexity" evidence="3">
    <location>
        <begin position="76"/>
        <end position="98"/>
    </location>
</feature>
<reference evidence="6" key="2">
    <citation type="submission" date="2023-06" db="EMBL/GenBank/DDBJ databases">
        <title>Black Yeasts Isolated from many extreme environments.</title>
        <authorList>
            <person name="Coleine C."/>
            <person name="Stajich J.E."/>
            <person name="Selbmann L."/>
        </authorList>
    </citation>
    <scope>NUCLEOTIDE SEQUENCE</scope>
    <source>
        <strain evidence="6">CCFEE 5200</strain>
    </source>
</reference>
<dbReference type="InterPro" id="IPR016181">
    <property type="entry name" value="Acyl_CoA_acyltransferase"/>
</dbReference>
<evidence type="ECO:0000313" key="7">
    <source>
        <dbReference type="Proteomes" id="UP001175353"/>
    </source>
</evidence>
<dbReference type="Proteomes" id="UP001175353">
    <property type="component" value="Unassembled WGS sequence"/>
</dbReference>
<dbReference type="GO" id="GO:0008080">
    <property type="term" value="F:N-acetyltransferase activity"/>
    <property type="evidence" value="ECO:0007669"/>
    <property type="project" value="UniProtKB-ARBA"/>
</dbReference>
<dbReference type="Gene3D" id="3.40.630.30">
    <property type="match status" value="1"/>
</dbReference>
<evidence type="ECO:0000256" key="1">
    <source>
        <dbReference type="ARBA" id="ARBA00022679"/>
    </source>
</evidence>
<evidence type="ECO:0000259" key="4">
    <source>
        <dbReference type="PROSITE" id="PS51186"/>
    </source>
</evidence>
<sequence>MADPADQVSITLATTDDIPHILAMIKELAAHEHALDSVEATETSLLHTLTFAPSPTSSQTPPTTPGYAKTLLLRLPSNPSKPTSTSTSTSTPIPSTPTTDVPGAIAGMALYFPNYSTWRSRPGLYLEDLYVRPAYRGRGYGHLLIRSLAREVLAMGGGRLEWSCLRWNEGSLRFYDGLGARRMEGWVGLRLEGVELGEVAEGRRMGGKGSVGGKVGGGGDEAAP</sequence>
<dbReference type="CDD" id="cd04301">
    <property type="entry name" value="NAT_SF"/>
    <property type="match status" value="1"/>
</dbReference>
<feature type="region of interest" description="Disordered" evidence="3">
    <location>
        <begin position="75"/>
        <end position="98"/>
    </location>
</feature>
<evidence type="ECO:0000256" key="3">
    <source>
        <dbReference type="SAM" id="MobiDB-lite"/>
    </source>
</evidence>
<dbReference type="PANTHER" id="PTHR10545">
    <property type="entry name" value="DIAMINE N-ACETYLTRANSFERASE"/>
    <property type="match status" value="1"/>
</dbReference>
<keyword evidence="1" id="KW-0808">Transferase</keyword>
<dbReference type="AlphaFoldDB" id="A0AAN6KZV1"/>
<dbReference type="EMBL" id="JASUXU010000019">
    <property type="protein sequence ID" value="KAK0321862.1"/>
    <property type="molecule type" value="Genomic_DNA"/>
</dbReference>
<reference evidence="5" key="1">
    <citation type="submission" date="2021-12" db="EMBL/GenBank/DDBJ databases">
        <title>Black yeast isolated from Biological Soil Crust.</title>
        <authorList>
            <person name="Kurbessoian T."/>
        </authorList>
    </citation>
    <scope>NUCLEOTIDE SEQUENCE</scope>
    <source>
        <strain evidence="5">CCFEE 5208</strain>
    </source>
</reference>
<dbReference type="PROSITE" id="PS51186">
    <property type="entry name" value="GNAT"/>
    <property type="match status" value="1"/>
</dbReference>
<dbReference type="InterPro" id="IPR000182">
    <property type="entry name" value="GNAT_dom"/>
</dbReference>
<keyword evidence="7" id="KW-1185">Reference proteome</keyword>
<comment type="caution">
    <text evidence="6">The sequence shown here is derived from an EMBL/GenBank/DDBJ whole genome shotgun (WGS) entry which is preliminary data.</text>
</comment>
<dbReference type="EMBL" id="JAUJLE010000011">
    <property type="protein sequence ID" value="KAK1010553.1"/>
    <property type="molecule type" value="Genomic_DNA"/>
</dbReference>
<dbReference type="SUPFAM" id="SSF55729">
    <property type="entry name" value="Acyl-CoA N-acyltransferases (Nat)"/>
    <property type="match status" value="1"/>
</dbReference>
<evidence type="ECO:0000256" key="2">
    <source>
        <dbReference type="ARBA" id="ARBA00023315"/>
    </source>
</evidence>
<dbReference type="InterPro" id="IPR051016">
    <property type="entry name" value="Diverse_Substrate_AcTransf"/>
</dbReference>
<protein>
    <submittedName>
        <fullName evidence="5">Acetyltransferase (GNAT) domain</fullName>
    </submittedName>
    <submittedName>
        <fullName evidence="6">Peroxygenase 1</fullName>
    </submittedName>
</protein>
<dbReference type="Pfam" id="PF00583">
    <property type="entry name" value="Acetyltransf_1"/>
    <property type="match status" value="1"/>
</dbReference>
<accession>A0AAN6KZV1</accession>
<name>A0AAN6KZV1_9PEZI</name>